<dbReference type="InterPro" id="IPR010916">
    <property type="entry name" value="TonB_box_CS"/>
</dbReference>
<evidence type="ECO:0000256" key="12">
    <source>
        <dbReference type="SAM" id="SignalP"/>
    </source>
</evidence>
<evidence type="ECO:0000256" key="7">
    <source>
        <dbReference type="ARBA" id="ARBA00023136"/>
    </source>
</evidence>
<evidence type="ECO:0000313" key="16">
    <source>
        <dbReference type="Proteomes" id="UP001596024"/>
    </source>
</evidence>
<dbReference type="InterPro" id="IPR012910">
    <property type="entry name" value="Plug_dom"/>
</dbReference>
<evidence type="ECO:0000259" key="14">
    <source>
        <dbReference type="Pfam" id="PF07715"/>
    </source>
</evidence>
<keyword evidence="7 9" id="KW-0472">Membrane</keyword>
<evidence type="ECO:0000256" key="1">
    <source>
        <dbReference type="ARBA" id="ARBA00004571"/>
    </source>
</evidence>
<comment type="similarity">
    <text evidence="9 11">Belongs to the TonB-dependent receptor family.</text>
</comment>
<dbReference type="RefSeq" id="WP_371393813.1">
    <property type="nucleotide sequence ID" value="NZ_CP163421.1"/>
</dbReference>
<keyword evidence="16" id="KW-1185">Reference proteome</keyword>
<proteinExistence type="inferred from homology"/>
<comment type="subcellular location">
    <subcellularLocation>
        <location evidence="1 9">Cell outer membrane</location>
        <topology evidence="1 9">Multi-pass membrane protein</topology>
    </subcellularLocation>
</comment>
<feature type="domain" description="TonB-dependent receptor plug" evidence="14">
    <location>
        <begin position="54"/>
        <end position="163"/>
    </location>
</feature>
<evidence type="ECO:0000256" key="8">
    <source>
        <dbReference type="ARBA" id="ARBA00023237"/>
    </source>
</evidence>
<feature type="short sequence motif" description="TonB box" evidence="10">
    <location>
        <begin position="40"/>
        <end position="46"/>
    </location>
</feature>
<dbReference type="Pfam" id="PF07715">
    <property type="entry name" value="Plug"/>
    <property type="match status" value="1"/>
</dbReference>
<evidence type="ECO:0000256" key="2">
    <source>
        <dbReference type="ARBA" id="ARBA00022448"/>
    </source>
</evidence>
<keyword evidence="8 9" id="KW-0998">Cell outer membrane</keyword>
<sequence length="966" mass="104008">MKKWNREALLRTSVLAGFVAAGAAAAPAIAQEEGAAQRETIQVTGSRIARPDATAPSPIVSVDAPALEVNNTINIEDYLNDLPQLIPGFDATSNNPGNGTANLSLRGLGAGRTLVLLDGRRMVSEGAGQTVNINTVPAALIERVDVVTGGASAVYGSDAVAGVVNFILRTDFEGVELDTSHRWSEQGGGSNTSISATIGGNFADGRGNAVLNMSYNRREELFQGDREFSRNTLIDNGSGTFGTTGSVLIEETLFAPGGVLIGGPFANFDWAAAGLQDRFDDRCVGTPDTCWAFAARIDANGLAQPFRTSGPNNDRYNYAPDNYLQLPQERYNFAAFANYEINRHFEVYGRAMYSNVIVDSQLAPTPAALRFTVSEDNAIFDGHADVLELMRTNPAINLGDTNGDGLEEFQFDIGRRFTEFGPRNSLRDTHAMLVGGGVRGDLFLSGWTYDVYAHFARTRADQIQTGNLSVSAFTAEVEAGRALIFGGPGALTDDVVAAATRTGAIFETNEQVQFVATTQGEIEQFRFGTANTPLQVVLGVEYREEFSRRQPDSVLGPDVRGFNQSTFIEGRFDVYEFFAEGVLPVIEGGTFAEYLGLNAAYRRSNYTTVGNTDTFAIGAEWIPVSDVRFRAQFQRAVRAPSVSQLFQTDTNGFPGVSDPCASGLGAWGNLSSAQQATVEANCVANGVPMGAVPVAQVNSQVETIFRGARDLEAEEADTITLGVSYSPSFLPGLTVRADYYDIEIGNALSGPSAQEVVNACTLFGVQAACDLLVRGGGGTLTLIDFLSTENQTGLFVRGIDYGFDYIFDAGDMGTFALGLNATWTDTSSFQSSPQTTRIECAGFYGADCGQPTPVHKWLASASWMYGPLTANVRWTHVGEVTDTLTQFYGARADQLDVTHIGSIDYFDLNLSYDFTDNVRFYGGVRNMFDQSPPIVGDGPQSQQANTWPATYDPFGRQFFLGVTARY</sequence>
<keyword evidence="3 9" id="KW-1134">Transmembrane beta strand</keyword>
<dbReference type="InterPro" id="IPR000531">
    <property type="entry name" value="Beta-barrel_TonB"/>
</dbReference>
<evidence type="ECO:0000259" key="13">
    <source>
        <dbReference type="Pfam" id="PF00593"/>
    </source>
</evidence>
<accession>A0ABV9NAI8</accession>
<dbReference type="InterPro" id="IPR036942">
    <property type="entry name" value="Beta-barrel_TonB_sf"/>
</dbReference>
<feature type="domain" description="TonB-dependent receptor-like beta-barrel" evidence="13">
    <location>
        <begin position="426"/>
        <end position="926"/>
    </location>
</feature>
<reference evidence="16" key="1">
    <citation type="journal article" date="2019" name="Int. J. Syst. Evol. Microbiol.">
        <title>The Global Catalogue of Microorganisms (GCM) 10K type strain sequencing project: providing services to taxonomists for standard genome sequencing and annotation.</title>
        <authorList>
            <consortium name="The Broad Institute Genomics Platform"/>
            <consortium name="The Broad Institute Genome Sequencing Center for Infectious Disease"/>
            <person name="Wu L."/>
            <person name="Ma J."/>
        </authorList>
    </citation>
    <scope>NUCLEOTIDE SEQUENCE [LARGE SCALE GENOMIC DNA]</scope>
    <source>
        <strain evidence="16">CCUG 62981</strain>
    </source>
</reference>
<organism evidence="15 16">
    <name type="scientific">Glycocaulis abyssi</name>
    <dbReference type="NCBI Taxonomy" id="1433403"/>
    <lineage>
        <taxon>Bacteria</taxon>
        <taxon>Pseudomonadati</taxon>
        <taxon>Pseudomonadota</taxon>
        <taxon>Alphaproteobacteria</taxon>
        <taxon>Maricaulales</taxon>
        <taxon>Maricaulaceae</taxon>
        <taxon>Glycocaulis</taxon>
    </lineage>
</organism>
<dbReference type="PROSITE" id="PS52016">
    <property type="entry name" value="TONB_DEPENDENT_REC_3"/>
    <property type="match status" value="1"/>
</dbReference>
<feature type="chain" id="PRO_5047539717" evidence="12">
    <location>
        <begin position="31"/>
        <end position="966"/>
    </location>
</feature>
<dbReference type="EMBL" id="JBHSGQ010000002">
    <property type="protein sequence ID" value="MFC4724650.1"/>
    <property type="molecule type" value="Genomic_DNA"/>
</dbReference>
<evidence type="ECO:0000256" key="9">
    <source>
        <dbReference type="PROSITE-ProRule" id="PRU01360"/>
    </source>
</evidence>
<keyword evidence="2 9" id="KW-0813">Transport</keyword>
<evidence type="ECO:0000256" key="4">
    <source>
        <dbReference type="ARBA" id="ARBA00022692"/>
    </source>
</evidence>
<dbReference type="Pfam" id="PF00593">
    <property type="entry name" value="TonB_dep_Rec_b-barrel"/>
    <property type="match status" value="1"/>
</dbReference>
<evidence type="ECO:0000256" key="6">
    <source>
        <dbReference type="ARBA" id="ARBA00023077"/>
    </source>
</evidence>
<comment type="caution">
    <text evidence="15">The sequence shown here is derived from an EMBL/GenBank/DDBJ whole genome shotgun (WGS) entry which is preliminary data.</text>
</comment>
<name>A0ABV9NAI8_9PROT</name>
<keyword evidence="4 9" id="KW-0812">Transmembrane</keyword>
<evidence type="ECO:0000256" key="5">
    <source>
        <dbReference type="ARBA" id="ARBA00022729"/>
    </source>
</evidence>
<dbReference type="Gene3D" id="2.40.170.20">
    <property type="entry name" value="TonB-dependent receptor, beta-barrel domain"/>
    <property type="match status" value="1"/>
</dbReference>
<evidence type="ECO:0000256" key="3">
    <source>
        <dbReference type="ARBA" id="ARBA00022452"/>
    </source>
</evidence>
<evidence type="ECO:0000256" key="11">
    <source>
        <dbReference type="RuleBase" id="RU003357"/>
    </source>
</evidence>
<dbReference type="InterPro" id="IPR037066">
    <property type="entry name" value="Plug_dom_sf"/>
</dbReference>
<dbReference type="Proteomes" id="UP001596024">
    <property type="component" value="Unassembled WGS sequence"/>
</dbReference>
<dbReference type="InterPro" id="IPR039426">
    <property type="entry name" value="TonB-dep_rcpt-like"/>
</dbReference>
<dbReference type="PROSITE" id="PS00430">
    <property type="entry name" value="TONB_DEPENDENT_REC_1"/>
    <property type="match status" value="1"/>
</dbReference>
<keyword evidence="6 10" id="KW-0798">TonB box</keyword>
<dbReference type="PANTHER" id="PTHR47234:SF2">
    <property type="entry name" value="TONB-DEPENDENT RECEPTOR"/>
    <property type="match status" value="1"/>
</dbReference>
<dbReference type="SUPFAM" id="SSF56935">
    <property type="entry name" value="Porins"/>
    <property type="match status" value="1"/>
</dbReference>
<evidence type="ECO:0000313" key="15">
    <source>
        <dbReference type="EMBL" id="MFC4724650.1"/>
    </source>
</evidence>
<feature type="signal peptide" evidence="12">
    <location>
        <begin position="1"/>
        <end position="30"/>
    </location>
</feature>
<dbReference type="Gene3D" id="2.170.130.10">
    <property type="entry name" value="TonB-dependent receptor, plug domain"/>
    <property type="match status" value="1"/>
</dbReference>
<dbReference type="PANTHER" id="PTHR47234">
    <property type="match status" value="1"/>
</dbReference>
<evidence type="ECO:0000256" key="10">
    <source>
        <dbReference type="PROSITE-ProRule" id="PRU10143"/>
    </source>
</evidence>
<gene>
    <name evidence="15" type="ORF">ACFPB0_05045</name>
</gene>
<keyword evidence="5 12" id="KW-0732">Signal</keyword>
<keyword evidence="15" id="KW-0675">Receptor</keyword>
<protein>
    <submittedName>
        <fullName evidence="15">TonB-dependent receptor domain-containing protein</fullName>
    </submittedName>
</protein>